<keyword evidence="2 16" id="KW-0813">Transport</keyword>
<evidence type="ECO:0000256" key="7">
    <source>
        <dbReference type="ARBA" id="ARBA00022781"/>
    </source>
</evidence>
<keyword evidence="5 16" id="KW-0138">CF(0)</keyword>
<evidence type="ECO:0000256" key="17">
    <source>
        <dbReference type="RuleBase" id="RU003848"/>
    </source>
</evidence>
<dbReference type="NCBIfam" id="TIGR01144">
    <property type="entry name" value="ATP_synt_b"/>
    <property type="match status" value="1"/>
</dbReference>
<keyword evidence="3 16" id="KW-1003">Cell membrane</keyword>
<keyword evidence="10 16" id="KW-0472">Membrane</keyword>
<dbReference type="FunFam" id="1.20.5.620:FF:000001">
    <property type="entry name" value="ATP synthase subunit b"/>
    <property type="match status" value="1"/>
</dbReference>
<dbReference type="PANTHER" id="PTHR33445:SF1">
    <property type="entry name" value="ATP SYNTHASE SUBUNIT B"/>
    <property type="match status" value="1"/>
</dbReference>
<dbReference type="GO" id="GO:0005886">
    <property type="term" value="C:plasma membrane"/>
    <property type="evidence" value="ECO:0007669"/>
    <property type="project" value="UniProtKB-SubCell"/>
</dbReference>
<keyword evidence="6 16" id="KW-0812">Transmembrane</keyword>
<evidence type="ECO:0000256" key="16">
    <source>
        <dbReference type="HAMAP-Rule" id="MF_01398"/>
    </source>
</evidence>
<evidence type="ECO:0000256" key="1">
    <source>
        <dbReference type="ARBA" id="ARBA00005513"/>
    </source>
</evidence>
<feature type="transmembrane region" description="Helical" evidence="16">
    <location>
        <begin position="6"/>
        <end position="26"/>
    </location>
</feature>
<keyword evidence="8 16" id="KW-1133">Transmembrane helix</keyword>
<comment type="function">
    <text evidence="12 16">F(1)F(0) ATP synthase produces ATP from ADP in the presence of a proton or sodium gradient. F-type ATPases consist of two structural domains, F(1) containing the extramembraneous catalytic core and F(0) containing the membrane proton channel, linked together by a central stalk and a peripheral stalk. During catalysis, ATP synthesis in the catalytic domain of F(1) is coupled via a rotary mechanism of the central stalk subunits to proton translocation.</text>
</comment>
<evidence type="ECO:0000256" key="15">
    <source>
        <dbReference type="ARBA" id="ARBA00037847"/>
    </source>
</evidence>
<dbReference type="PANTHER" id="PTHR33445">
    <property type="entry name" value="ATP SYNTHASE SUBUNIT B', CHLOROPLASTIC"/>
    <property type="match status" value="1"/>
</dbReference>
<comment type="subunit">
    <text evidence="16">F-type ATPases have 2 components, F(1) - the catalytic core - and F(0) - the membrane proton channel. F(1) has five subunits: alpha(3), beta(3), gamma(1), delta(1), epsilon(1). F(0) has three main subunits: a(1), b(2) and c(10-14). The alpha and beta chains form an alternating ring which encloses part of the gamma chain. F(1) is attached to F(0) by a central stalk formed by the gamma and epsilon chains, while a peripheral stalk is formed by the delta and b chains.</text>
</comment>
<dbReference type="GO" id="GO:0045259">
    <property type="term" value="C:proton-transporting ATP synthase complex"/>
    <property type="evidence" value="ECO:0007669"/>
    <property type="project" value="UniProtKB-KW"/>
</dbReference>
<proteinExistence type="inferred from homology"/>
<accession>A0A0S2TGH1</accession>
<evidence type="ECO:0000256" key="14">
    <source>
        <dbReference type="ARBA" id="ARBA00026054"/>
    </source>
</evidence>
<dbReference type="STRING" id="1748243.Tel_14565"/>
<keyword evidence="19" id="KW-1185">Reference proteome</keyword>
<evidence type="ECO:0000256" key="2">
    <source>
        <dbReference type="ARBA" id="ARBA00022448"/>
    </source>
</evidence>
<dbReference type="Gene3D" id="1.20.5.620">
    <property type="entry name" value="F1F0 ATP synthase subunit B, membrane domain"/>
    <property type="match status" value="1"/>
</dbReference>
<keyword evidence="11 16" id="KW-0066">ATP synthesis</keyword>
<evidence type="ECO:0000256" key="3">
    <source>
        <dbReference type="ARBA" id="ARBA00022475"/>
    </source>
</evidence>
<evidence type="ECO:0000313" key="19">
    <source>
        <dbReference type="Proteomes" id="UP000055136"/>
    </source>
</evidence>
<dbReference type="GO" id="GO:0046933">
    <property type="term" value="F:proton-transporting ATP synthase activity, rotational mechanism"/>
    <property type="evidence" value="ECO:0007669"/>
    <property type="project" value="UniProtKB-UniRule"/>
</dbReference>
<dbReference type="CDD" id="cd06503">
    <property type="entry name" value="ATP-synt_Fo_b"/>
    <property type="match status" value="1"/>
</dbReference>
<comment type="subcellular location">
    <subcellularLocation>
        <location evidence="16">Cell membrane</location>
        <topology evidence="16">Single-pass membrane protein</topology>
    </subcellularLocation>
    <subcellularLocation>
        <location evidence="15">Endomembrane system</location>
        <topology evidence="15">Single-pass membrane protein</topology>
    </subcellularLocation>
</comment>
<dbReference type="Proteomes" id="UP000055136">
    <property type="component" value="Chromosome"/>
</dbReference>
<dbReference type="KEGG" id="tee:Tel_14565"/>
<dbReference type="EMBL" id="CP013099">
    <property type="protein sequence ID" value="ALP54267.1"/>
    <property type="molecule type" value="Genomic_DNA"/>
</dbReference>
<evidence type="ECO:0000256" key="11">
    <source>
        <dbReference type="ARBA" id="ARBA00023310"/>
    </source>
</evidence>
<organism evidence="18 19">
    <name type="scientific">Candidatus Tenderia electrophaga</name>
    <dbReference type="NCBI Taxonomy" id="1748243"/>
    <lineage>
        <taxon>Bacteria</taxon>
        <taxon>Pseudomonadati</taxon>
        <taxon>Pseudomonadota</taxon>
        <taxon>Gammaproteobacteria</taxon>
        <taxon>Candidatus Tenderiales</taxon>
        <taxon>Candidatus Tenderiaceae</taxon>
        <taxon>Candidatus Tenderia</taxon>
    </lineage>
</organism>
<comment type="similarity">
    <text evidence="1 16 17">Belongs to the ATPase B chain family.</text>
</comment>
<sequence length="156" mass="17064">MNITATLLAQIVAFVLLIWFVNKFLWGPLSGMLEARQKRIADGLAAAEKGKHELELAEKRATDALKDAKAQAAEILTQAERRGNEIVEEAKTKAREEGDRIVAAANAEIEQEVNRAKEEIRGKVAEVSVAAAAKIIGREIDAKAHEKLIKDLATQI</sequence>
<evidence type="ECO:0000256" key="10">
    <source>
        <dbReference type="ARBA" id="ARBA00023136"/>
    </source>
</evidence>
<dbReference type="GO" id="GO:0046961">
    <property type="term" value="F:proton-transporting ATPase activity, rotational mechanism"/>
    <property type="evidence" value="ECO:0007669"/>
    <property type="project" value="TreeGrafter"/>
</dbReference>
<evidence type="ECO:0000256" key="4">
    <source>
        <dbReference type="ARBA" id="ARBA00022519"/>
    </source>
</evidence>
<dbReference type="HAMAP" id="MF_01398">
    <property type="entry name" value="ATP_synth_b_bprime"/>
    <property type="match status" value="1"/>
</dbReference>
<evidence type="ECO:0000256" key="8">
    <source>
        <dbReference type="ARBA" id="ARBA00022989"/>
    </source>
</evidence>
<evidence type="ECO:0000256" key="12">
    <source>
        <dbReference type="ARBA" id="ARBA00025198"/>
    </source>
</evidence>
<evidence type="ECO:0000256" key="13">
    <source>
        <dbReference type="ARBA" id="ARBA00025614"/>
    </source>
</evidence>
<dbReference type="InterPro" id="IPR002146">
    <property type="entry name" value="ATP_synth_b/b'su_bac/chlpt"/>
</dbReference>
<evidence type="ECO:0000256" key="9">
    <source>
        <dbReference type="ARBA" id="ARBA00023065"/>
    </source>
</evidence>
<comment type="function">
    <text evidence="13">Component of the F(0) channel, it forms part of the peripheral stalk, linking F(1) to F(0). The b'-subunit is a diverged and duplicated form of b found in plants and photosynthetic bacteria.</text>
</comment>
<gene>
    <name evidence="16" type="primary">atpF</name>
    <name evidence="18" type="ORF">Tel_14565</name>
</gene>
<evidence type="ECO:0000256" key="5">
    <source>
        <dbReference type="ARBA" id="ARBA00022547"/>
    </source>
</evidence>
<dbReference type="InterPro" id="IPR028987">
    <property type="entry name" value="ATP_synth_B-like_membr_sf"/>
</dbReference>
<dbReference type="Pfam" id="PF00430">
    <property type="entry name" value="ATP-synt_B"/>
    <property type="match status" value="1"/>
</dbReference>
<dbReference type="InterPro" id="IPR050059">
    <property type="entry name" value="ATP_synthase_B_chain"/>
</dbReference>
<comment type="subunit">
    <text evidence="14">F-type ATPases have 2 components, F(1) - the catalytic core - and F(0) - the membrane proton channel. F(1) has five subunits: alpha(3), beta(3), gamma(1), delta(1), epsilon(1). F(0) has four main subunits: a(1), b(2) and c(10-14). The alpha and beta chains form an alternating ring which encloses part of the gamma chain. F(1) is attached to F(0) by a central stalk formed by the gamma and epsilon chains, while a peripheral stalk is formed by the delta and b chains.</text>
</comment>
<evidence type="ECO:0000313" key="18">
    <source>
        <dbReference type="EMBL" id="ALP54267.1"/>
    </source>
</evidence>
<name>A0A0S2TGH1_9GAMM</name>
<dbReference type="GO" id="GO:0012505">
    <property type="term" value="C:endomembrane system"/>
    <property type="evidence" value="ECO:0007669"/>
    <property type="project" value="UniProtKB-SubCell"/>
</dbReference>
<dbReference type="SUPFAM" id="SSF81573">
    <property type="entry name" value="F1F0 ATP synthase subunit B, membrane domain"/>
    <property type="match status" value="1"/>
</dbReference>
<dbReference type="InterPro" id="IPR005864">
    <property type="entry name" value="ATP_synth_F0_bsu_bac"/>
</dbReference>
<keyword evidence="9 16" id="KW-0406">Ion transport</keyword>
<dbReference type="AlphaFoldDB" id="A0A0S2TGH1"/>
<keyword evidence="7 16" id="KW-0375">Hydrogen ion transport</keyword>
<keyword evidence="4" id="KW-0997">Cell inner membrane</keyword>
<dbReference type="NCBIfam" id="NF004411">
    <property type="entry name" value="PRK05759.1-2"/>
    <property type="match status" value="1"/>
</dbReference>
<protein>
    <recommendedName>
        <fullName evidence="16">ATP synthase subunit b</fullName>
    </recommendedName>
    <alternativeName>
        <fullName evidence="16">ATP synthase F(0) sector subunit b</fullName>
    </alternativeName>
    <alternativeName>
        <fullName evidence="16">ATPase subunit I</fullName>
    </alternativeName>
    <alternativeName>
        <fullName evidence="16">F-type ATPase subunit b</fullName>
        <shortName evidence="16">F-ATPase subunit b</shortName>
    </alternativeName>
</protein>
<evidence type="ECO:0000256" key="6">
    <source>
        <dbReference type="ARBA" id="ARBA00022692"/>
    </source>
</evidence>
<reference evidence="18" key="1">
    <citation type="submission" date="2015-10" db="EMBL/GenBank/DDBJ databases">
        <title>Description of Candidatus Tenderia electrophaga gen. nov, sp. nov., an Uncultivated Electroautotroph from a Biocathode Enrichment.</title>
        <authorList>
            <person name="Eddie B.J."/>
            <person name="Malanoski A.P."/>
            <person name="Wang Z."/>
            <person name="Hall R.J."/>
            <person name="Oh S.D."/>
            <person name="Heiner C."/>
            <person name="Lin B."/>
            <person name="Strycharz-Glaven S.M."/>
        </authorList>
    </citation>
    <scope>NUCLEOTIDE SEQUENCE [LARGE SCALE GENOMIC DNA]</scope>
    <source>
        <strain evidence="18">NRL1</strain>
    </source>
</reference>